<protein>
    <submittedName>
        <fullName evidence="2">Uncharacterized protein</fullName>
    </submittedName>
</protein>
<accession>A0A4C1WW09</accession>
<gene>
    <name evidence="2" type="ORF">EVAR_29475_1</name>
</gene>
<proteinExistence type="predicted"/>
<evidence type="ECO:0000256" key="1">
    <source>
        <dbReference type="SAM" id="MobiDB-lite"/>
    </source>
</evidence>
<dbReference type="Proteomes" id="UP000299102">
    <property type="component" value="Unassembled WGS sequence"/>
</dbReference>
<reference evidence="2 3" key="1">
    <citation type="journal article" date="2019" name="Commun. Biol.">
        <title>The bagworm genome reveals a unique fibroin gene that provides high tensile strength.</title>
        <authorList>
            <person name="Kono N."/>
            <person name="Nakamura H."/>
            <person name="Ohtoshi R."/>
            <person name="Tomita M."/>
            <person name="Numata K."/>
            <person name="Arakawa K."/>
        </authorList>
    </citation>
    <scope>NUCLEOTIDE SEQUENCE [LARGE SCALE GENOMIC DNA]</scope>
</reference>
<keyword evidence="3" id="KW-1185">Reference proteome</keyword>
<dbReference type="AlphaFoldDB" id="A0A4C1WW09"/>
<sequence length="255" mass="28857">MSGTNIKRRNFILSLASELSSKVEIEPRPSETELSPKESTPSTSQSSLQNPESRKRRECYIQKCKNKTNKNEIKKNLGKSGIHDDSTLDVSIHSYKDINNVLQDSNKKNKTAMKNINSRTYTKPPSTNNCQRLDQEIVAELIPSDAVVALDQTVDVGDIGFARIVSFPKENVKLNQSNYILMLTCNDYRRGPLGRSGRQPSSTIKTPPLGSVKKIKRKRNKIWLPRSSMILITQYTQSRLHSSPVIDQYSRPPLR</sequence>
<organism evidence="2 3">
    <name type="scientific">Eumeta variegata</name>
    <name type="common">Bagworm moth</name>
    <name type="synonym">Eumeta japonica</name>
    <dbReference type="NCBI Taxonomy" id="151549"/>
    <lineage>
        <taxon>Eukaryota</taxon>
        <taxon>Metazoa</taxon>
        <taxon>Ecdysozoa</taxon>
        <taxon>Arthropoda</taxon>
        <taxon>Hexapoda</taxon>
        <taxon>Insecta</taxon>
        <taxon>Pterygota</taxon>
        <taxon>Neoptera</taxon>
        <taxon>Endopterygota</taxon>
        <taxon>Lepidoptera</taxon>
        <taxon>Glossata</taxon>
        <taxon>Ditrysia</taxon>
        <taxon>Tineoidea</taxon>
        <taxon>Psychidae</taxon>
        <taxon>Oiketicinae</taxon>
        <taxon>Eumeta</taxon>
    </lineage>
</organism>
<name>A0A4C1WW09_EUMVA</name>
<dbReference type="EMBL" id="BGZK01000646">
    <property type="protein sequence ID" value="GBP54399.1"/>
    <property type="molecule type" value="Genomic_DNA"/>
</dbReference>
<feature type="compositionally biased region" description="Polar residues" evidence="1">
    <location>
        <begin position="37"/>
        <end position="51"/>
    </location>
</feature>
<evidence type="ECO:0000313" key="2">
    <source>
        <dbReference type="EMBL" id="GBP54399.1"/>
    </source>
</evidence>
<feature type="compositionally biased region" description="Basic and acidic residues" evidence="1">
    <location>
        <begin position="21"/>
        <end position="36"/>
    </location>
</feature>
<comment type="caution">
    <text evidence="2">The sequence shown here is derived from an EMBL/GenBank/DDBJ whole genome shotgun (WGS) entry which is preliminary data.</text>
</comment>
<feature type="region of interest" description="Disordered" evidence="1">
    <location>
        <begin position="18"/>
        <end position="57"/>
    </location>
</feature>
<evidence type="ECO:0000313" key="3">
    <source>
        <dbReference type="Proteomes" id="UP000299102"/>
    </source>
</evidence>